<organism evidence="2 3">
    <name type="scientific">Flavobacterium soyae</name>
    <dbReference type="NCBI Taxonomy" id="2903098"/>
    <lineage>
        <taxon>Bacteria</taxon>
        <taxon>Pseudomonadati</taxon>
        <taxon>Bacteroidota</taxon>
        <taxon>Flavobacteriia</taxon>
        <taxon>Flavobacteriales</taxon>
        <taxon>Flavobacteriaceae</taxon>
        <taxon>Flavobacterium</taxon>
    </lineage>
</organism>
<dbReference type="Pfam" id="PF13575">
    <property type="entry name" value="DUF4135"/>
    <property type="match status" value="1"/>
</dbReference>
<proteinExistence type="predicted"/>
<evidence type="ECO:0000259" key="1">
    <source>
        <dbReference type="Pfam" id="PF13575"/>
    </source>
</evidence>
<evidence type="ECO:0000313" key="2">
    <source>
        <dbReference type="EMBL" id="WYZ19261.1"/>
    </source>
</evidence>
<evidence type="ECO:0000313" key="3">
    <source>
        <dbReference type="Proteomes" id="UP001623852"/>
    </source>
</evidence>
<dbReference type="NCBIfam" id="TIGR03897">
    <property type="entry name" value="lanti_2_LanM"/>
    <property type="match status" value="1"/>
</dbReference>
<dbReference type="EMBL" id="CP150845">
    <property type="protein sequence ID" value="WYZ19261.1"/>
    <property type="molecule type" value="Genomic_DNA"/>
</dbReference>
<name>A0ABZ2UHJ5_9FLAO</name>
<reference evidence="2 3" key="1">
    <citation type="submission" date="2024-03" db="EMBL/GenBank/DDBJ databases">
        <title>Flavobacterium soyae.</title>
        <authorList>
            <person name="Zheng W."/>
        </authorList>
    </citation>
    <scope>NUCLEOTIDE SEQUENCE [LARGE SCALE GENOMIC DNA]</scope>
    <source>
        <strain evidence="2 3">55</strain>
    </source>
</reference>
<dbReference type="InterPro" id="IPR025410">
    <property type="entry name" value="Lant_dehyd"/>
</dbReference>
<dbReference type="InterPro" id="IPR017146">
    <property type="entry name" value="Lanti_2_LanM"/>
</dbReference>
<sequence length="515" mass="59573">MNNQSTCFISKNFETIPFVEIILPYAECFLESLKSKLPDNAKEKLHLELVKELSTFSEIILQHSLDSFVLEGNTEIEIFTAKMNQSLAVDFPVLDYMMKQKTANFSRHISKIIDRFYNDYEKIKAVFKLSEVQITDIDASLGDGHNGEGTALIHLSNKTKLIYKPRNVNLTNSYNVLINWINQKLKLDLKTFQALDCGEYGWLEFVNNEEITSENDLEEYYHKAGALLATAYLLGSKDCHRENVIASGKNPVIIDHETIIQPFLSNGLINNSWDDQCKIPNLSVLENALIVNDDTGVPIHFAGYGVHNNLQATELEKRIINPNTINSKRVTRFLFTKIAENNIPKFKDNYVFPTNYSSSFLEGFSIVYDLFSNNKEELKSLNSPIEVFKNQEVRYVWRPTFIYFKILKFMRTAALMTSFEVYNAKLEELLSKAYIGQNMERYKFIFDFELQQMLNGDIPIFSLNSLDNALNCNESFKIFEFNCIENIKRRIDAISPEHKKEQLKFINRWINIKGN</sequence>
<dbReference type="RefSeq" id="WP_232680180.1">
    <property type="nucleotide sequence ID" value="NZ_CP150845.1"/>
</dbReference>
<keyword evidence="3" id="KW-1185">Reference proteome</keyword>
<dbReference type="Proteomes" id="UP001623852">
    <property type="component" value="Chromosome"/>
</dbReference>
<gene>
    <name evidence="2" type="ORF">AABD74_19080</name>
</gene>
<feature type="domain" description="Lantibiotic biosynthesis protein dehydration" evidence="1">
    <location>
        <begin position="91"/>
        <end position="463"/>
    </location>
</feature>
<accession>A0ABZ2UHJ5</accession>
<protein>
    <submittedName>
        <fullName evidence="2">Type 2 lanthipeptide synthetase LanM</fullName>
    </submittedName>
</protein>